<dbReference type="InterPro" id="IPR003593">
    <property type="entry name" value="AAA+_ATPase"/>
</dbReference>
<evidence type="ECO:0000256" key="6">
    <source>
        <dbReference type="ARBA" id="ARBA00022741"/>
    </source>
</evidence>
<keyword evidence="5" id="KW-0479">Metal-binding</keyword>
<dbReference type="Pfam" id="PF22608">
    <property type="entry name" value="DNAX_ATPase_lid"/>
    <property type="match status" value="1"/>
</dbReference>
<comment type="subunit">
    <text evidence="11">DNA polymerase III contains a core (composed of alpha, epsilon and theta chains) that associates with a tau subunit. This core dimerizes to form the POLIII' complex. PolIII' associates with the gamma complex (composed of gamma, delta, delta', psi and chi chains) and with the beta chain to form the complete DNA polymerase III complex.</text>
</comment>
<evidence type="ECO:0000256" key="11">
    <source>
        <dbReference type="RuleBase" id="RU364063"/>
    </source>
</evidence>
<gene>
    <name evidence="11 14" type="primary">dnaX</name>
    <name evidence="14" type="ORF">QTN89_26505</name>
</gene>
<keyword evidence="7" id="KW-0862">Zinc</keyword>
<dbReference type="NCBIfam" id="TIGR02397">
    <property type="entry name" value="dnaX_nterm"/>
    <property type="match status" value="1"/>
</dbReference>
<evidence type="ECO:0000256" key="3">
    <source>
        <dbReference type="ARBA" id="ARBA00022695"/>
    </source>
</evidence>
<dbReference type="InterPro" id="IPR027417">
    <property type="entry name" value="P-loop_NTPase"/>
</dbReference>
<evidence type="ECO:0000256" key="5">
    <source>
        <dbReference type="ARBA" id="ARBA00022723"/>
    </source>
</evidence>
<dbReference type="SUPFAM" id="SSF52540">
    <property type="entry name" value="P-loop containing nucleoside triphosphate hydrolases"/>
    <property type="match status" value="1"/>
</dbReference>
<dbReference type="SUPFAM" id="SSF48019">
    <property type="entry name" value="post-AAA+ oligomerization domain-like"/>
    <property type="match status" value="1"/>
</dbReference>
<feature type="compositionally biased region" description="Polar residues" evidence="12">
    <location>
        <begin position="429"/>
        <end position="440"/>
    </location>
</feature>
<dbReference type="RefSeq" id="WP_289167064.1">
    <property type="nucleotide sequence ID" value="NZ_JASZZN010000030.1"/>
</dbReference>
<comment type="similarity">
    <text evidence="1 11">Belongs to the DnaX/STICHEL family.</text>
</comment>
<dbReference type="Pfam" id="PF12169">
    <property type="entry name" value="DNA_pol3_gamma3"/>
    <property type="match status" value="1"/>
</dbReference>
<reference evidence="14 15" key="1">
    <citation type="submission" date="2023-06" db="EMBL/GenBank/DDBJ databases">
        <title>Roseiconus lacunae JC819 isolated from Gulf of Mannar region, Tamil Nadu.</title>
        <authorList>
            <person name="Pk S."/>
            <person name="Ch S."/>
            <person name="Ch V.R."/>
        </authorList>
    </citation>
    <scope>NUCLEOTIDE SEQUENCE [LARGE SCALE GENOMIC DNA]</scope>
    <source>
        <strain evidence="14 15">JC819</strain>
    </source>
</reference>
<keyword evidence="15" id="KW-1185">Reference proteome</keyword>
<proteinExistence type="inferred from homology"/>
<dbReference type="EC" id="2.7.7.7" evidence="11"/>
<sequence>MSDAAPASEKDSSYVVVARRYRPRNFGELVGQEHVGRALANAIETGRVGHAYLFTGARGVGKTSTARIFAKALNNPDGPSAEFDGSSDIAQAIDVGEDIDVIEIDGASNRGIDEIRSLRANVGVRPSRSRFKIYIIDEVHMLTQAAFNALLKTLEEPPEHVKFIFCTTDPEKMPITVLSRCQRFDFAPVEVAKIVGRLREIVTAENAQADDEALELVARRAAGSMRDSQSLLEQVLSFSDGHLTADQVHSMLGTADDERLHRLATAMCDRDAASALKQLDAAIDAGVDAGRIAEQLLGYFRDLMAVSVGCDPSLQRHTAASMHDELKKLADSWGLQTVLAVVGLIDQTLVRIRHSVYGRVLLESTLIQICNLPDLQSISDLAAAAKSGQSLSGAARPGGEKKKLTNSPPVAAELVPSPAATHDPAPAKTTPSPGSETLADTTPQPAVAAPMPPAETAATPAPVATNGTTSPPRSPDASPANDPPNSESTGTATATLPRMALGAQNVEQVFSEALKHVPQMTASIASMADLRYSHDEKSGKPVIELVFPSDSGMAMRRMNLPEHRGTVTEVLANITGDSVNLTLVEGAARQKAKKVAPASPKATAKERMERIREIESHPWVQSALKTFQAELVKIDPKS</sequence>
<dbReference type="EMBL" id="JASZZN010000030">
    <property type="protein sequence ID" value="MDM4019033.1"/>
    <property type="molecule type" value="Genomic_DNA"/>
</dbReference>
<feature type="compositionally biased region" description="Polar residues" evidence="12">
    <location>
        <begin position="483"/>
        <end position="492"/>
    </location>
</feature>
<feature type="region of interest" description="Disordered" evidence="12">
    <location>
        <begin position="390"/>
        <end position="492"/>
    </location>
</feature>
<feature type="domain" description="AAA+ ATPase" evidence="13">
    <location>
        <begin position="48"/>
        <end position="190"/>
    </location>
</feature>
<evidence type="ECO:0000313" key="14">
    <source>
        <dbReference type="EMBL" id="MDM4019033.1"/>
    </source>
</evidence>
<evidence type="ECO:0000259" key="13">
    <source>
        <dbReference type="SMART" id="SM00382"/>
    </source>
</evidence>
<dbReference type="PANTHER" id="PTHR11669:SF0">
    <property type="entry name" value="PROTEIN STICHEL-LIKE 2"/>
    <property type="match status" value="1"/>
</dbReference>
<dbReference type="CDD" id="cd00009">
    <property type="entry name" value="AAA"/>
    <property type="match status" value="1"/>
</dbReference>
<dbReference type="SMART" id="SM00382">
    <property type="entry name" value="AAA"/>
    <property type="match status" value="1"/>
</dbReference>
<keyword evidence="6 11" id="KW-0547">Nucleotide-binding</keyword>
<protein>
    <recommendedName>
        <fullName evidence="11">DNA polymerase III subunit gamma/tau</fullName>
        <ecNumber evidence="11">2.7.7.7</ecNumber>
    </recommendedName>
</protein>
<evidence type="ECO:0000256" key="4">
    <source>
        <dbReference type="ARBA" id="ARBA00022705"/>
    </source>
</evidence>
<evidence type="ECO:0000313" key="15">
    <source>
        <dbReference type="Proteomes" id="UP001239462"/>
    </source>
</evidence>
<evidence type="ECO:0000256" key="7">
    <source>
        <dbReference type="ARBA" id="ARBA00022833"/>
    </source>
</evidence>
<dbReference type="Gene3D" id="1.20.272.10">
    <property type="match status" value="1"/>
</dbReference>
<comment type="catalytic activity">
    <reaction evidence="10 11">
        <text>DNA(n) + a 2'-deoxyribonucleoside 5'-triphosphate = DNA(n+1) + diphosphate</text>
        <dbReference type="Rhea" id="RHEA:22508"/>
        <dbReference type="Rhea" id="RHEA-COMP:17339"/>
        <dbReference type="Rhea" id="RHEA-COMP:17340"/>
        <dbReference type="ChEBI" id="CHEBI:33019"/>
        <dbReference type="ChEBI" id="CHEBI:61560"/>
        <dbReference type="ChEBI" id="CHEBI:173112"/>
        <dbReference type="EC" id="2.7.7.7"/>
    </reaction>
</comment>
<comment type="caution">
    <text evidence="14">The sequence shown here is derived from an EMBL/GenBank/DDBJ whole genome shotgun (WGS) entry which is preliminary data.</text>
</comment>
<keyword evidence="9 11" id="KW-0239">DNA-directed DNA polymerase</keyword>
<evidence type="ECO:0000256" key="10">
    <source>
        <dbReference type="ARBA" id="ARBA00049244"/>
    </source>
</evidence>
<dbReference type="InterPro" id="IPR050238">
    <property type="entry name" value="DNA_Rep/Repair_Clamp_Loader"/>
</dbReference>
<keyword evidence="2 11" id="KW-0808">Transferase</keyword>
<keyword evidence="3 11" id="KW-0548">Nucleotidyltransferase</keyword>
<evidence type="ECO:0000256" key="8">
    <source>
        <dbReference type="ARBA" id="ARBA00022840"/>
    </source>
</evidence>
<dbReference type="InterPro" id="IPR012763">
    <property type="entry name" value="DNA_pol_III_sug/sutau_N"/>
</dbReference>
<dbReference type="Proteomes" id="UP001239462">
    <property type="component" value="Unassembled WGS sequence"/>
</dbReference>
<evidence type="ECO:0000256" key="2">
    <source>
        <dbReference type="ARBA" id="ARBA00022679"/>
    </source>
</evidence>
<dbReference type="Pfam" id="PF13177">
    <property type="entry name" value="DNA_pol3_delta2"/>
    <property type="match status" value="1"/>
</dbReference>
<dbReference type="NCBIfam" id="NF004046">
    <property type="entry name" value="PRK05563.1"/>
    <property type="match status" value="1"/>
</dbReference>
<dbReference type="InterPro" id="IPR008921">
    <property type="entry name" value="DNA_pol3_clamp-load_cplx_C"/>
</dbReference>
<evidence type="ECO:0000256" key="9">
    <source>
        <dbReference type="ARBA" id="ARBA00022932"/>
    </source>
</evidence>
<keyword evidence="8 11" id="KW-0067">ATP-binding</keyword>
<dbReference type="Gene3D" id="3.40.50.300">
    <property type="entry name" value="P-loop containing nucleotide triphosphate hydrolases"/>
    <property type="match status" value="1"/>
</dbReference>
<feature type="compositionally biased region" description="Low complexity" evidence="12">
    <location>
        <begin position="441"/>
        <end position="469"/>
    </location>
</feature>
<evidence type="ECO:0000256" key="1">
    <source>
        <dbReference type="ARBA" id="ARBA00006360"/>
    </source>
</evidence>
<dbReference type="GO" id="GO:0003887">
    <property type="term" value="F:DNA-directed DNA polymerase activity"/>
    <property type="evidence" value="ECO:0007669"/>
    <property type="project" value="UniProtKB-EC"/>
</dbReference>
<dbReference type="PANTHER" id="PTHR11669">
    <property type="entry name" value="REPLICATION FACTOR C / DNA POLYMERASE III GAMMA-TAU SUBUNIT"/>
    <property type="match status" value="1"/>
</dbReference>
<dbReference type="Gene3D" id="1.10.8.60">
    <property type="match status" value="1"/>
</dbReference>
<dbReference type="InterPro" id="IPR022754">
    <property type="entry name" value="DNA_pol_III_gamma-3"/>
</dbReference>
<dbReference type="CDD" id="cd18137">
    <property type="entry name" value="HLD_clamp_pol_III_gamma_tau"/>
    <property type="match status" value="1"/>
</dbReference>
<organism evidence="14 15">
    <name type="scientific">Roseiconus lacunae</name>
    <dbReference type="NCBI Taxonomy" id="2605694"/>
    <lineage>
        <taxon>Bacteria</taxon>
        <taxon>Pseudomonadati</taxon>
        <taxon>Planctomycetota</taxon>
        <taxon>Planctomycetia</taxon>
        <taxon>Pirellulales</taxon>
        <taxon>Pirellulaceae</taxon>
        <taxon>Roseiconus</taxon>
    </lineage>
</organism>
<accession>A0ABT7PRA0</accession>
<name>A0ABT7PRA0_9BACT</name>
<keyword evidence="4 11" id="KW-0235">DNA replication</keyword>
<dbReference type="InterPro" id="IPR045085">
    <property type="entry name" value="HLD_clamp_pol_III_gamma_tau"/>
</dbReference>
<comment type="function">
    <text evidence="11">DNA polymerase III is a complex, multichain enzyme responsible for most of the replicative synthesis in bacteria. This DNA polymerase also exhibits 3' to 5' exonuclease activity.</text>
</comment>
<evidence type="ECO:0000256" key="12">
    <source>
        <dbReference type="SAM" id="MobiDB-lite"/>
    </source>
</evidence>